<comment type="caution">
    <text evidence="2">The sequence shown here is derived from an EMBL/GenBank/DDBJ whole genome shotgun (WGS) entry which is preliminary data.</text>
</comment>
<name>A0A3M7P2I0_BRAPC</name>
<evidence type="ECO:0000313" key="3">
    <source>
        <dbReference type="Proteomes" id="UP000276133"/>
    </source>
</evidence>
<protein>
    <submittedName>
        <fullName evidence="2">Uncharacterized protein</fullName>
    </submittedName>
</protein>
<dbReference type="Proteomes" id="UP000276133">
    <property type="component" value="Unassembled WGS sequence"/>
</dbReference>
<gene>
    <name evidence="2" type="ORF">BpHYR1_006460</name>
</gene>
<dbReference type="AlphaFoldDB" id="A0A3M7P2I0"/>
<feature type="compositionally biased region" description="Low complexity" evidence="1">
    <location>
        <begin position="1"/>
        <end position="23"/>
    </location>
</feature>
<proteinExistence type="predicted"/>
<organism evidence="2 3">
    <name type="scientific">Brachionus plicatilis</name>
    <name type="common">Marine rotifer</name>
    <name type="synonym">Brachionus muelleri</name>
    <dbReference type="NCBI Taxonomy" id="10195"/>
    <lineage>
        <taxon>Eukaryota</taxon>
        <taxon>Metazoa</taxon>
        <taxon>Spiralia</taxon>
        <taxon>Gnathifera</taxon>
        <taxon>Rotifera</taxon>
        <taxon>Eurotatoria</taxon>
        <taxon>Monogononta</taxon>
        <taxon>Pseudotrocha</taxon>
        <taxon>Ploima</taxon>
        <taxon>Brachionidae</taxon>
        <taxon>Brachionus</taxon>
    </lineage>
</organism>
<reference evidence="2 3" key="1">
    <citation type="journal article" date="2018" name="Sci. Rep.">
        <title>Genomic signatures of local adaptation to the degree of environmental predictability in rotifers.</title>
        <authorList>
            <person name="Franch-Gras L."/>
            <person name="Hahn C."/>
            <person name="Garcia-Roger E.M."/>
            <person name="Carmona M.J."/>
            <person name="Serra M."/>
            <person name="Gomez A."/>
        </authorList>
    </citation>
    <scope>NUCLEOTIDE SEQUENCE [LARGE SCALE GENOMIC DNA]</scope>
    <source>
        <strain evidence="2">HYR1</strain>
    </source>
</reference>
<dbReference type="EMBL" id="REGN01013919">
    <property type="protein sequence ID" value="RMZ93292.1"/>
    <property type="molecule type" value="Genomic_DNA"/>
</dbReference>
<evidence type="ECO:0000256" key="1">
    <source>
        <dbReference type="SAM" id="MobiDB-lite"/>
    </source>
</evidence>
<feature type="region of interest" description="Disordered" evidence="1">
    <location>
        <begin position="1"/>
        <end position="27"/>
    </location>
</feature>
<keyword evidence="3" id="KW-1185">Reference proteome</keyword>
<sequence length="62" mass="6721">MLSTSISTPQSSPSFNSSSSSYSEECNDIERDAIDKGTYFGQKLVLQMNQSETTLVSPPAEV</sequence>
<accession>A0A3M7P2I0</accession>
<evidence type="ECO:0000313" key="2">
    <source>
        <dbReference type="EMBL" id="RMZ93292.1"/>
    </source>
</evidence>